<dbReference type="EMBL" id="JBBPHU010000010">
    <property type="protein sequence ID" value="KAK7512771.1"/>
    <property type="molecule type" value="Genomic_DNA"/>
</dbReference>
<comment type="caution">
    <text evidence="2">The sequence shown here is derived from an EMBL/GenBank/DDBJ whole genome shotgun (WGS) entry which is preliminary data.</text>
</comment>
<sequence>MPGWSAGRAARSLLACLPVCLSVRPASRWRADNLSYLGIPFPLRHANLAQAALSVETKDECLMPAIQVSVTAIFKKRKGRAGEKQ</sequence>
<organism evidence="2 3">
    <name type="scientific">Phyllosticta citriasiana</name>
    <dbReference type="NCBI Taxonomy" id="595635"/>
    <lineage>
        <taxon>Eukaryota</taxon>
        <taxon>Fungi</taxon>
        <taxon>Dikarya</taxon>
        <taxon>Ascomycota</taxon>
        <taxon>Pezizomycotina</taxon>
        <taxon>Dothideomycetes</taxon>
        <taxon>Dothideomycetes incertae sedis</taxon>
        <taxon>Botryosphaeriales</taxon>
        <taxon>Phyllostictaceae</taxon>
        <taxon>Phyllosticta</taxon>
    </lineage>
</organism>
<protein>
    <recommendedName>
        <fullName evidence="4">Secreted protein</fullName>
    </recommendedName>
</protein>
<evidence type="ECO:0008006" key="4">
    <source>
        <dbReference type="Google" id="ProtNLM"/>
    </source>
</evidence>
<gene>
    <name evidence="2" type="ORF">IWZ03DRAFT_384011</name>
</gene>
<name>A0ABR1KIF7_9PEZI</name>
<proteinExistence type="predicted"/>
<feature type="signal peptide" evidence="1">
    <location>
        <begin position="1"/>
        <end position="22"/>
    </location>
</feature>
<keyword evidence="3" id="KW-1185">Reference proteome</keyword>
<reference evidence="2 3" key="1">
    <citation type="submission" date="2024-04" db="EMBL/GenBank/DDBJ databases">
        <title>Phyllosticta paracitricarpa is synonymous to the EU quarantine fungus P. citricarpa based on phylogenomic analyses.</title>
        <authorList>
            <consortium name="Lawrence Berkeley National Laboratory"/>
            <person name="Van Ingen-Buijs V.A."/>
            <person name="Van Westerhoven A.C."/>
            <person name="Haridas S."/>
            <person name="Skiadas P."/>
            <person name="Martin F."/>
            <person name="Groenewald J.Z."/>
            <person name="Crous P.W."/>
            <person name="Seidl M.F."/>
        </authorList>
    </citation>
    <scope>NUCLEOTIDE SEQUENCE [LARGE SCALE GENOMIC DNA]</scope>
    <source>
        <strain evidence="2 3">CBS 123371</strain>
    </source>
</reference>
<keyword evidence="1" id="KW-0732">Signal</keyword>
<evidence type="ECO:0000313" key="3">
    <source>
        <dbReference type="Proteomes" id="UP001363622"/>
    </source>
</evidence>
<feature type="chain" id="PRO_5046424153" description="Secreted protein" evidence="1">
    <location>
        <begin position="23"/>
        <end position="85"/>
    </location>
</feature>
<dbReference type="Proteomes" id="UP001363622">
    <property type="component" value="Unassembled WGS sequence"/>
</dbReference>
<accession>A0ABR1KIF7</accession>
<evidence type="ECO:0000313" key="2">
    <source>
        <dbReference type="EMBL" id="KAK7512771.1"/>
    </source>
</evidence>
<evidence type="ECO:0000256" key="1">
    <source>
        <dbReference type="SAM" id="SignalP"/>
    </source>
</evidence>